<dbReference type="EMBL" id="QJVC01000004">
    <property type="protein sequence ID" value="PYI38934.1"/>
    <property type="molecule type" value="Genomic_DNA"/>
</dbReference>
<proteinExistence type="predicted"/>
<dbReference type="AlphaFoldDB" id="A0A2V5IXD6"/>
<reference evidence="2 3" key="1">
    <citation type="submission" date="2018-05" db="EMBL/GenBank/DDBJ databases">
        <title>Genetic diversity of glacier-inhabiting Cryobacterium bacteria in China and description of Cryobacterium mengkeensis sp. nov. and Arthrobacter glacialis sp. nov.</title>
        <authorList>
            <person name="Liu Q."/>
            <person name="Xin Y.-H."/>
        </authorList>
    </citation>
    <scope>NUCLEOTIDE SEQUENCE [LARGE SCALE GENOMIC DNA]</scope>
    <source>
        <strain evidence="2 3">B7</strain>
    </source>
</reference>
<dbReference type="OrthoDB" id="4939448at2"/>
<keyword evidence="1" id="KW-1133">Transmembrane helix</keyword>
<gene>
    <name evidence="2" type="ORF">CVS30_06355</name>
</gene>
<feature type="transmembrane region" description="Helical" evidence="1">
    <location>
        <begin position="137"/>
        <end position="157"/>
    </location>
</feature>
<feature type="transmembrane region" description="Helical" evidence="1">
    <location>
        <begin position="60"/>
        <end position="78"/>
    </location>
</feature>
<protein>
    <submittedName>
        <fullName evidence="2">Uncharacterized protein</fullName>
    </submittedName>
</protein>
<accession>A0A2V5IXD6</accession>
<name>A0A2V5IXD6_9MICC</name>
<comment type="caution">
    <text evidence="2">The sequence shown here is derived from an EMBL/GenBank/DDBJ whole genome shotgun (WGS) entry which is preliminary data.</text>
</comment>
<feature type="transmembrane region" description="Helical" evidence="1">
    <location>
        <begin position="169"/>
        <end position="193"/>
    </location>
</feature>
<evidence type="ECO:0000256" key="1">
    <source>
        <dbReference type="SAM" id="Phobius"/>
    </source>
</evidence>
<keyword evidence="3" id="KW-1185">Reference proteome</keyword>
<keyword evidence="1" id="KW-0472">Membrane</keyword>
<evidence type="ECO:0000313" key="2">
    <source>
        <dbReference type="EMBL" id="PYI38934.1"/>
    </source>
</evidence>
<dbReference type="RefSeq" id="WP_110484497.1">
    <property type="nucleotide sequence ID" value="NZ_QJVC01000004.1"/>
</dbReference>
<feature type="transmembrane region" description="Helical" evidence="1">
    <location>
        <begin position="34"/>
        <end position="53"/>
    </location>
</feature>
<sequence length="221" mass="23154">MTPAPFRLLRTTLVGSTVLGLAAGAHVVAGGTLPLWPIMLAILALHIMCSTIVTKFQLTLPVMLALLGSSQIVLHKAFDFLSHGMPTAEPAGSATSLALSHHAMSAEAHASAMLAQAAATGTPDVDALATLSHTGAISGWMMVAHIVATLAAAALLAHGESALWSLAHWLRPLFRCAAVVLIVPVKSTGIGIIPRPLLRLPWRNLRPDTRRGPPFRTAIFA</sequence>
<keyword evidence="1" id="KW-0812">Transmembrane</keyword>
<evidence type="ECO:0000313" key="3">
    <source>
        <dbReference type="Proteomes" id="UP000247980"/>
    </source>
</evidence>
<organism evidence="2 3">
    <name type="scientific">Arthrobacter psychrolactophilus</name>
    <dbReference type="NCBI Taxonomy" id="92442"/>
    <lineage>
        <taxon>Bacteria</taxon>
        <taxon>Bacillati</taxon>
        <taxon>Actinomycetota</taxon>
        <taxon>Actinomycetes</taxon>
        <taxon>Micrococcales</taxon>
        <taxon>Micrococcaceae</taxon>
        <taxon>Arthrobacter</taxon>
    </lineage>
</organism>
<dbReference type="Proteomes" id="UP000247980">
    <property type="component" value="Unassembled WGS sequence"/>
</dbReference>